<dbReference type="GO" id="GO:0004467">
    <property type="term" value="F:long-chain fatty acid-CoA ligase activity"/>
    <property type="evidence" value="ECO:0007669"/>
    <property type="project" value="UniProtKB-EC"/>
</dbReference>
<organism evidence="24 25">
    <name type="scientific">Oopsacas minuta</name>
    <dbReference type="NCBI Taxonomy" id="111878"/>
    <lineage>
        <taxon>Eukaryota</taxon>
        <taxon>Metazoa</taxon>
        <taxon>Porifera</taxon>
        <taxon>Hexactinellida</taxon>
        <taxon>Hexasterophora</taxon>
        <taxon>Lyssacinosida</taxon>
        <taxon>Leucopsacidae</taxon>
        <taxon>Oopsacas</taxon>
    </lineage>
</organism>
<keyword evidence="12" id="KW-0472">Membrane</keyword>
<comment type="caution">
    <text evidence="24">The sequence shown here is derived from an EMBL/GenBank/DDBJ whole genome shotgun (WGS) entry which is preliminary data.</text>
</comment>
<dbReference type="GO" id="GO:0005778">
    <property type="term" value="C:peroxisomal membrane"/>
    <property type="evidence" value="ECO:0007669"/>
    <property type="project" value="UniProtKB-SubCell"/>
</dbReference>
<keyword evidence="4" id="KW-1003">Cell membrane</keyword>
<evidence type="ECO:0000256" key="14">
    <source>
        <dbReference type="ARBA" id="ARBA00026121"/>
    </source>
</evidence>
<evidence type="ECO:0000256" key="13">
    <source>
        <dbReference type="ARBA" id="ARBA00023140"/>
    </source>
</evidence>
<evidence type="ECO:0000256" key="4">
    <source>
        <dbReference type="ARBA" id="ARBA00022475"/>
    </source>
</evidence>
<comment type="similarity">
    <text evidence="2">Belongs to the ATP-dependent AMP-binding enzyme family.</text>
</comment>
<dbReference type="EMBL" id="JAKMXF010000043">
    <property type="protein sequence ID" value="KAI6660109.1"/>
    <property type="molecule type" value="Genomic_DNA"/>
</dbReference>
<dbReference type="AlphaFoldDB" id="A0AAV7KIW4"/>
<reference evidence="24 25" key="1">
    <citation type="journal article" date="2023" name="BMC Biol.">
        <title>The compact genome of the sponge Oopsacas minuta (Hexactinellida) is lacking key metazoan core genes.</title>
        <authorList>
            <person name="Santini S."/>
            <person name="Schenkelaars Q."/>
            <person name="Jourda C."/>
            <person name="Duchesne M."/>
            <person name="Belahbib H."/>
            <person name="Rocher C."/>
            <person name="Selva M."/>
            <person name="Riesgo A."/>
            <person name="Vervoort M."/>
            <person name="Leys S.P."/>
            <person name="Kodjabachian L."/>
            <person name="Le Bivic A."/>
            <person name="Borchiellini C."/>
            <person name="Claverie J.M."/>
            <person name="Renard E."/>
        </authorList>
    </citation>
    <scope>NUCLEOTIDE SEQUENCE [LARGE SCALE GENOMIC DNA]</scope>
    <source>
        <strain evidence="24">SPO-2</strain>
    </source>
</reference>
<keyword evidence="5" id="KW-0436">Ligase</keyword>
<dbReference type="GO" id="GO:0005524">
    <property type="term" value="F:ATP binding"/>
    <property type="evidence" value="ECO:0007669"/>
    <property type="project" value="UniProtKB-KW"/>
</dbReference>
<evidence type="ECO:0000256" key="6">
    <source>
        <dbReference type="ARBA" id="ARBA00022692"/>
    </source>
</evidence>
<evidence type="ECO:0000256" key="12">
    <source>
        <dbReference type="ARBA" id="ARBA00023136"/>
    </source>
</evidence>
<keyword evidence="6" id="KW-0812">Transmembrane</keyword>
<sequence length="629" mass="70397">MSLTCLLYLPLLCLTYLLLGGLPWLRILSHTLPRDLFIAYTYSKINIEGDLMAKKNVQLHHIWLEIVAKNRTKTAITCGERKISFEEMNLLINKIANYFVSLGVTKSDTVALYSENRIEYVCIWLAFSKLGVITALINNNLRGKSLVHSVRVASCKMVIFTPATAAGACDIYEEMREEVTYHCLGAPTEDVGFQFTDILIAAEHCQDTEPAVGNLNVKSIDPVFYIYTSGTTGMPKACKFTHIKYRNLVYSIHKLLRLNSDDVIYNVLPLYHTNGNVLAMGQTLLFGCENVLRLKFSASQFWSECSKHSCTVCIYIGELCRYLLAQPAKSVDSTHKIRLAYGNGLKPNIWRAFQTRFNIDRIGEFYGATEGNANIINNTNQEGCVGYSPITFTGIPGLNGLAFPVLLIKLDQDTGEVIRDADRTCVMCKPGEPGELIGRITNKIDRRFDGYVNSEATTSKIIRDVEQPGDRFFRTGDILVQDDYGYFRFCDRGGDTFRWKGENVSTAEVESIIASVLNLKDVAVYGVEIPGTDGKAGMAAIADPELDPSTLYKEISSSLPVYARPIFIRLIPSVDMTGTFKLQKKKLKEEGFDISKIPYQLFYLDTKLGLYVELNKEAYDGINTGSIRV</sequence>
<evidence type="ECO:0000256" key="19">
    <source>
        <dbReference type="ARBA" id="ARBA00060276"/>
    </source>
</evidence>
<keyword evidence="8" id="KW-0443">Lipid metabolism</keyword>
<feature type="domain" description="AMP-binding enzyme C-terminal" evidence="23">
    <location>
        <begin position="508"/>
        <end position="581"/>
    </location>
</feature>
<dbReference type="PROSITE" id="PS00455">
    <property type="entry name" value="AMP_BINDING"/>
    <property type="match status" value="1"/>
</dbReference>
<dbReference type="PANTHER" id="PTHR43107:SF15">
    <property type="entry name" value="FATTY ACID TRANSPORT PROTEIN 3, ISOFORM A"/>
    <property type="match status" value="1"/>
</dbReference>
<dbReference type="FunFam" id="3.40.50.12780:FF:000019">
    <property type="entry name" value="Long-chain fatty acid transporter"/>
    <property type="match status" value="1"/>
</dbReference>
<evidence type="ECO:0000256" key="21">
    <source>
        <dbReference type="ARBA" id="ARBA00078285"/>
    </source>
</evidence>
<dbReference type="GO" id="GO:0005886">
    <property type="term" value="C:plasma membrane"/>
    <property type="evidence" value="ECO:0007669"/>
    <property type="project" value="UniProtKB-SubCell"/>
</dbReference>
<comment type="catalytic activity">
    <reaction evidence="18">
        <text>tetracosanoate + ATP + CoA = tetracosanoyl-CoA + AMP + diphosphate</text>
        <dbReference type="Rhea" id="RHEA:33639"/>
        <dbReference type="ChEBI" id="CHEBI:30616"/>
        <dbReference type="ChEBI" id="CHEBI:31014"/>
        <dbReference type="ChEBI" id="CHEBI:33019"/>
        <dbReference type="ChEBI" id="CHEBI:57287"/>
        <dbReference type="ChEBI" id="CHEBI:65052"/>
        <dbReference type="ChEBI" id="CHEBI:456215"/>
    </reaction>
    <physiologicalReaction direction="left-to-right" evidence="18">
        <dbReference type="Rhea" id="RHEA:33640"/>
    </physiologicalReaction>
</comment>
<evidence type="ECO:0000256" key="20">
    <source>
        <dbReference type="ARBA" id="ARBA00068795"/>
    </source>
</evidence>
<accession>A0AAV7KIW4</accession>
<dbReference type="EC" id="6.2.1.3" evidence="14"/>
<evidence type="ECO:0000256" key="17">
    <source>
        <dbReference type="ARBA" id="ARBA00046271"/>
    </source>
</evidence>
<keyword evidence="8" id="KW-0276">Fatty acid metabolism</keyword>
<keyword evidence="13" id="KW-0576">Peroxisome</keyword>
<keyword evidence="7" id="KW-0547">Nucleotide-binding</keyword>
<evidence type="ECO:0000256" key="7">
    <source>
        <dbReference type="ARBA" id="ARBA00022741"/>
    </source>
</evidence>
<dbReference type="Gene3D" id="3.30.300.30">
    <property type="match status" value="1"/>
</dbReference>
<comment type="catalytic activity">
    <reaction evidence="15">
        <text>a very long-chain fatty acid + ATP + CoA = a very long-chain fatty acyl-CoA + AMP + diphosphate</text>
        <dbReference type="Rhea" id="RHEA:54536"/>
        <dbReference type="ChEBI" id="CHEBI:30616"/>
        <dbReference type="ChEBI" id="CHEBI:33019"/>
        <dbReference type="ChEBI" id="CHEBI:57287"/>
        <dbReference type="ChEBI" id="CHEBI:58950"/>
        <dbReference type="ChEBI" id="CHEBI:138261"/>
        <dbReference type="ChEBI" id="CHEBI:456215"/>
    </reaction>
    <physiologicalReaction direction="left-to-right" evidence="15">
        <dbReference type="Rhea" id="RHEA:54537"/>
    </physiologicalReaction>
</comment>
<dbReference type="InterPro" id="IPR020845">
    <property type="entry name" value="AMP-binding_CS"/>
</dbReference>
<evidence type="ECO:0000256" key="16">
    <source>
        <dbReference type="ARBA" id="ARBA00041297"/>
    </source>
</evidence>
<dbReference type="Gene3D" id="3.40.50.12780">
    <property type="entry name" value="N-terminal domain of ligase-like"/>
    <property type="match status" value="1"/>
</dbReference>
<evidence type="ECO:0000256" key="10">
    <source>
        <dbReference type="ARBA" id="ARBA00022989"/>
    </source>
</evidence>
<dbReference type="InterPro" id="IPR000873">
    <property type="entry name" value="AMP-dep_synth/lig_dom"/>
</dbReference>
<evidence type="ECO:0000256" key="1">
    <source>
        <dbReference type="ARBA" id="ARBA00004651"/>
    </source>
</evidence>
<dbReference type="InterPro" id="IPR042099">
    <property type="entry name" value="ANL_N_sf"/>
</dbReference>
<evidence type="ECO:0000256" key="2">
    <source>
        <dbReference type="ARBA" id="ARBA00006432"/>
    </source>
</evidence>
<evidence type="ECO:0000256" key="15">
    <source>
        <dbReference type="ARBA" id="ARBA00036527"/>
    </source>
</evidence>
<evidence type="ECO:0000256" key="3">
    <source>
        <dbReference type="ARBA" id="ARBA00022448"/>
    </source>
</evidence>
<evidence type="ECO:0000313" key="24">
    <source>
        <dbReference type="EMBL" id="KAI6660109.1"/>
    </source>
</evidence>
<proteinExistence type="inferred from homology"/>
<evidence type="ECO:0000256" key="8">
    <source>
        <dbReference type="ARBA" id="ARBA00022832"/>
    </source>
</evidence>
<dbReference type="FunFam" id="3.30.300.30:FF:000002">
    <property type="entry name" value="Long-chain fatty acid transport protein 1"/>
    <property type="match status" value="1"/>
</dbReference>
<keyword evidence="10" id="KW-1133">Transmembrane helix</keyword>
<dbReference type="InterPro" id="IPR045851">
    <property type="entry name" value="AMP-bd_C_sf"/>
</dbReference>
<keyword evidence="9" id="KW-0067">ATP-binding</keyword>
<keyword evidence="11" id="KW-0445">Lipid transport</keyword>
<dbReference type="GO" id="GO:0005789">
    <property type="term" value="C:endoplasmic reticulum membrane"/>
    <property type="evidence" value="ECO:0007669"/>
    <property type="project" value="TreeGrafter"/>
</dbReference>
<dbReference type="Proteomes" id="UP001165289">
    <property type="component" value="Unassembled WGS sequence"/>
</dbReference>
<keyword evidence="3" id="KW-0813">Transport</keyword>
<dbReference type="SUPFAM" id="SSF56801">
    <property type="entry name" value="Acetyl-CoA synthetase-like"/>
    <property type="match status" value="1"/>
</dbReference>
<dbReference type="NCBIfam" id="NF006134">
    <property type="entry name" value="PRK08279.1"/>
    <property type="match status" value="1"/>
</dbReference>
<comment type="function">
    <text evidence="19">Acyl-CoA synthetase required for both the import of long chain fatty acids (LCFAs) (C14-C18) and the activation very long chain fatty acids (VLCFAs) (C20-C26) by esterification of the fatty acids into metabolically active CoA-thioesters for subsequent degradation or incorporation into phospholipids. The transport and fatty acyl-CoA synthetase activities are genetically separable and are thus independent activities. Esterifies VLCFAs in the peroxisome matrix. The VLCFAs are actively transported into peroxisomes by a PXA1-PXA2 heterodimeric transporter in the peroxisomal membrane.</text>
</comment>
<name>A0AAV7KIW4_9METZ</name>
<evidence type="ECO:0000259" key="23">
    <source>
        <dbReference type="Pfam" id="PF13193"/>
    </source>
</evidence>
<dbReference type="PANTHER" id="PTHR43107">
    <property type="entry name" value="LONG-CHAIN FATTY ACID TRANSPORT PROTEIN"/>
    <property type="match status" value="1"/>
</dbReference>
<evidence type="ECO:0000313" key="25">
    <source>
        <dbReference type="Proteomes" id="UP001165289"/>
    </source>
</evidence>
<evidence type="ECO:0000256" key="18">
    <source>
        <dbReference type="ARBA" id="ARBA00048666"/>
    </source>
</evidence>
<evidence type="ECO:0000256" key="5">
    <source>
        <dbReference type="ARBA" id="ARBA00022598"/>
    </source>
</evidence>
<dbReference type="Pfam" id="PF00501">
    <property type="entry name" value="AMP-binding"/>
    <property type="match status" value="1"/>
</dbReference>
<evidence type="ECO:0000256" key="11">
    <source>
        <dbReference type="ARBA" id="ARBA00023055"/>
    </source>
</evidence>
<evidence type="ECO:0000256" key="9">
    <source>
        <dbReference type="ARBA" id="ARBA00022840"/>
    </source>
</evidence>
<comment type="subcellular location">
    <subcellularLocation>
        <location evidence="1">Cell membrane</location>
        <topology evidence="1">Multi-pass membrane protein</topology>
    </subcellularLocation>
    <subcellularLocation>
        <location evidence="17">Peroxisome membrane</location>
    </subcellularLocation>
</comment>
<keyword evidence="25" id="KW-1185">Reference proteome</keyword>
<dbReference type="GO" id="GO:0005324">
    <property type="term" value="F:long-chain fatty acid transmembrane transporter activity"/>
    <property type="evidence" value="ECO:0007669"/>
    <property type="project" value="TreeGrafter"/>
</dbReference>
<dbReference type="GO" id="GO:0044539">
    <property type="term" value="P:long-chain fatty acid import into cell"/>
    <property type="evidence" value="ECO:0007669"/>
    <property type="project" value="TreeGrafter"/>
</dbReference>
<protein>
    <recommendedName>
        <fullName evidence="20">Very long-chain fatty acid transport protein</fullName>
        <ecNumber evidence="14">6.2.1.3</ecNumber>
    </recommendedName>
    <alternativeName>
        <fullName evidence="16">Long-chain-fatty-acid--CoA ligase</fullName>
    </alternativeName>
    <alternativeName>
        <fullName evidence="21">Very-long-chain acyl-CoA synthetase</fullName>
    </alternativeName>
</protein>
<dbReference type="InterPro" id="IPR025110">
    <property type="entry name" value="AMP-bd_C"/>
</dbReference>
<gene>
    <name evidence="24" type="ORF">LOD99_10582</name>
</gene>
<dbReference type="Pfam" id="PF13193">
    <property type="entry name" value="AMP-binding_C"/>
    <property type="match status" value="1"/>
</dbReference>
<evidence type="ECO:0000259" key="22">
    <source>
        <dbReference type="Pfam" id="PF00501"/>
    </source>
</evidence>
<feature type="domain" description="AMP-dependent synthetase/ligase" evidence="22">
    <location>
        <begin position="67"/>
        <end position="437"/>
    </location>
</feature>